<gene>
    <name evidence="2" type="ORF">Rifp1Sym_bs00010</name>
</gene>
<comment type="caution">
    <text evidence="2">The sequence shown here is derived from an EMBL/GenBank/DDBJ whole genome shotgun (WGS) entry which is preliminary data.</text>
</comment>
<sequence>MALRMAGDDPTADAFVAESGNQMLPYKSASTENTDSFAGHPNLTLKLQ</sequence>
<keyword evidence="3" id="KW-1185">Reference proteome</keyword>
<dbReference type="EMBL" id="AFOC01000046">
    <property type="protein sequence ID" value="EGV51169.1"/>
    <property type="molecule type" value="Genomic_DNA"/>
</dbReference>
<proteinExistence type="predicted"/>
<name>G2DDW1_9GAMM</name>
<dbReference type="Proteomes" id="UP000004491">
    <property type="component" value="Unassembled WGS sequence"/>
</dbReference>
<organism evidence="2 3">
    <name type="scientific">endosymbiont of Riftia pachyptila</name>
    <name type="common">vent Ph05</name>
    <dbReference type="NCBI Taxonomy" id="1048808"/>
    <lineage>
        <taxon>Bacteria</taxon>
        <taxon>Pseudomonadati</taxon>
        <taxon>Pseudomonadota</taxon>
        <taxon>Gammaproteobacteria</taxon>
        <taxon>sulfur-oxidizing symbionts</taxon>
    </lineage>
</organism>
<evidence type="ECO:0000313" key="2">
    <source>
        <dbReference type="EMBL" id="EGV51169.1"/>
    </source>
</evidence>
<protein>
    <submittedName>
        <fullName evidence="2">Uncharacterized protein</fullName>
    </submittedName>
</protein>
<accession>G2DDW1</accession>
<reference evidence="2" key="1">
    <citation type="journal article" date="2011" name="ISME J.">
        <title>The endosymbionts of the deep-sea tubeworms Riftia pachyptila and Tevnia jerichonana share an identical physiology as revealed by proteogenomic analyses.</title>
        <authorList>
            <person name="Gardebrecht A."/>
            <person name="Markert S."/>
            <person name="Felbeck H."/>
            <person name="Thuermer A."/>
            <person name="Albrecht D."/>
            <person name="Wollherr A."/>
            <person name="Kabisch J."/>
            <person name="Lehmann R."/>
            <person name="Daniel R."/>
            <person name="Liesegang H."/>
            <person name="Hecker M."/>
            <person name="Sievert S.M."/>
            <person name="Schweder T."/>
        </authorList>
    </citation>
    <scope>NUCLEOTIDE SEQUENCE [LARGE SCALE GENOMIC DNA]</scope>
</reference>
<evidence type="ECO:0000313" key="3">
    <source>
        <dbReference type="Proteomes" id="UP000004491"/>
    </source>
</evidence>
<dbReference type="AlphaFoldDB" id="G2DDW1"/>
<feature type="region of interest" description="Disordered" evidence="1">
    <location>
        <begin position="26"/>
        <end position="48"/>
    </location>
</feature>
<evidence type="ECO:0000256" key="1">
    <source>
        <dbReference type="SAM" id="MobiDB-lite"/>
    </source>
</evidence>